<feature type="compositionally biased region" description="Basic and acidic residues" evidence="1">
    <location>
        <begin position="328"/>
        <end position="337"/>
    </location>
</feature>
<feature type="compositionally biased region" description="Low complexity" evidence="1">
    <location>
        <begin position="629"/>
        <end position="640"/>
    </location>
</feature>
<feature type="compositionally biased region" description="Acidic residues" evidence="1">
    <location>
        <begin position="350"/>
        <end position="366"/>
    </location>
</feature>
<dbReference type="OrthoDB" id="330093at2759"/>
<feature type="region of interest" description="Disordered" evidence="1">
    <location>
        <begin position="327"/>
        <end position="539"/>
    </location>
</feature>
<gene>
    <name evidence="3" type="ORF">Vbra_4484</name>
</gene>
<proteinExistence type="predicted"/>
<keyword evidence="4" id="KW-1185">Reference proteome</keyword>
<evidence type="ECO:0000313" key="3">
    <source>
        <dbReference type="EMBL" id="CEM18599.1"/>
    </source>
</evidence>
<feature type="domain" description="RNA-editing substrate-binding complex 6 protein" evidence="2">
    <location>
        <begin position="136"/>
        <end position="285"/>
    </location>
</feature>
<protein>
    <recommendedName>
        <fullName evidence="2">RNA-editing substrate-binding complex 6 protein domain-containing protein</fullName>
    </recommendedName>
</protein>
<feature type="region of interest" description="Disordered" evidence="1">
    <location>
        <begin position="586"/>
        <end position="608"/>
    </location>
</feature>
<dbReference type="EMBL" id="CDMY01000504">
    <property type="protein sequence ID" value="CEM18599.1"/>
    <property type="molecule type" value="Genomic_DNA"/>
</dbReference>
<feature type="compositionally biased region" description="Basic and acidic residues" evidence="1">
    <location>
        <begin position="454"/>
        <end position="468"/>
    </location>
</feature>
<organism evidence="3 4">
    <name type="scientific">Vitrella brassicaformis (strain CCMP3155)</name>
    <dbReference type="NCBI Taxonomy" id="1169540"/>
    <lineage>
        <taxon>Eukaryota</taxon>
        <taxon>Sar</taxon>
        <taxon>Alveolata</taxon>
        <taxon>Colpodellida</taxon>
        <taxon>Vitrellaceae</taxon>
        <taxon>Vitrella</taxon>
    </lineage>
</organism>
<feature type="compositionally biased region" description="Basic and acidic residues" evidence="1">
    <location>
        <begin position="507"/>
        <end position="521"/>
    </location>
</feature>
<dbReference type="Pfam" id="PF26188">
    <property type="entry name" value="RESC6"/>
    <property type="match status" value="1"/>
</dbReference>
<dbReference type="InterPro" id="IPR058917">
    <property type="entry name" value="RESC6_dom"/>
</dbReference>
<feature type="compositionally biased region" description="Basic residues" evidence="1">
    <location>
        <begin position="650"/>
        <end position="662"/>
    </location>
</feature>
<sequence>MLPISCRLHPPQLQLAAGSAPAPPSCVRGLSHLDVRAATSDGPQRSIRFKLRPIRHDYQNVLVNADVRHLVQTAEKLLVDVGTKKKRAFWEIFSKRAKLSMHLLQPLDMAIIGRAFDEHDKDTGVFQEMAAMIPLRITRFDGLSLVAMADLLSRRAKKAMDTFRSLCSHLPNVMHQLSLNDIVQLLFALDRVDHIDRTVCRRVSRKVAARLSHPETKTQVEAATIAGLAAAFALHQYRSHPLYRLIARRAVMLADEFDTPSLGRLFHAFNSLSLDSVEMIEGMEEVLIERLPLFSREELSAIKEYVDDSEAGVMNLRDALDQVWEVTTGERPKERPPRPPPAEDAFGSYEDVESGGEEEEESEFAEDDYRGEEGAEDKKAIRKLPGLATLTPTSLAPPGGASFYVVRGPPVVTVKTEPQDDPPRQEQQHQHQQSAAPGRTSHEGGGDGGGALVKDGREDVDMKGKGVDEDWQDDDMGGVGGYSGDEDEDRELDEDDGDNVHDSNGVQEDRQRSCSKTDRPSPNRGRFPRPPTDPHEISLRDAYVKKCTRASPTYDDVFDGLADMATFERRRPDGRREWVSFNVTVGPVNTDGDPQSSADLTKPPNKTHSLAIEEGKRILKCPSAVAAAADAAAAGSAGAPDGDDRDGFWHRSRKGRRRRPRGCRGGADKRQRGSKREADRDGLAAQQPEAKKPRASGLPSTSFCRLEAAAAAAAASAGGHVGGGRHRDNGWDVRALDELSWQEVERAFLADTDGIICSLASTMSKHRMGGRALRRLSERAEDKMLDEMDKRLGIVAYGEQLQLQEWIERAVKKGVRVPAGREGRVGVERRK</sequence>
<reference evidence="3 4" key="1">
    <citation type="submission" date="2014-11" db="EMBL/GenBank/DDBJ databases">
        <authorList>
            <person name="Zhu J."/>
            <person name="Qi W."/>
            <person name="Song R."/>
        </authorList>
    </citation>
    <scope>NUCLEOTIDE SEQUENCE [LARGE SCALE GENOMIC DNA]</scope>
</reference>
<dbReference type="VEuPathDB" id="CryptoDB:Vbra_4484"/>
<evidence type="ECO:0000259" key="2">
    <source>
        <dbReference type="Pfam" id="PF26188"/>
    </source>
</evidence>
<evidence type="ECO:0000256" key="1">
    <source>
        <dbReference type="SAM" id="MobiDB-lite"/>
    </source>
</evidence>
<dbReference type="AlphaFoldDB" id="A0A0G4FVM5"/>
<feature type="compositionally biased region" description="Basic and acidic residues" evidence="1">
    <location>
        <begin position="367"/>
        <end position="379"/>
    </location>
</feature>
<evidence type="ECO:0000313" key="4">
    <source>
        <dbReference type="Proteomes" id="UP000041254"/>
    </source>
</evidence>
<dbReference type="Proteomes" id="UP000041254">
    <property type="component" value="Unassembled WGS sequence"/>
</dbReference>
<feature type="compositionally biased region" description="Acidic residues" evidence="1">
    <location>
        <begin position="484"/>
        <end position="497"/>
    </location>
</feature>
<feature type="compositionally biased region" description="Polar residues" evidence="1">
    <location>
        <begin position="592"/>
        <end position="608"/>
    </location>
</feature>
<feature type="compositionally biased region" description="Basic and acidic residues" evidence="1">
    <location>
        <begin position="666"/>
        <end position="682"/>
    </location>
</feature>
<feature type="region of interest" description="Disordered" evidence="1">
    <location>
        <begin position="629"/>
        <end position="699"/>
    </location>
</feature>
<dbReference type="InParanoid" id="A0A0G4FVM5"/>
<name>A0A0G4FVM5_VITBC</name>
<feature type="compositionally biased region" description="Basic and acidic residues" evidence="1">
    <location>
        <begin position="417"/>
        <end position="429"/>
    </location>
</feature>
<accession>A0A0G4FVM5</accession>